<dbReference type="SUPFAM" id="SSF48008">
    <property type="entry name" value="GntR ligand-binding domain-like"/>
    <property type="match status" value="1"/>
</dbReference>
<dbReference type="InterPro" id="IPR036390">
    <property type="entry name" value="WH_DNA-bd_sf"/>
</dbReference>
<dbReference type="Gene3D" id="1.10.10.10">
    <property type="entry name" value="Winged helix-like DNA-binding domain superfamily/Winged helix DNA-binding domain"/>
    <property type="match status" value="1"/>
</dbReference>
<dbReference type="SMART" id="SM00345">
    <property type="entry name" value="HTH_GNTR"/>
    <property type="match status" value="1"/>
</dbReference>
<dbReference type="SMART" id="SM00895">
    <property type="entry name" value="FCD"/>
    <property type="match status" value="1"/>
</dbReference>
<dbReference type="SUPFAM" id="SSF46785">
    <property type="entry name" value="Winged helix' DNA-binding domain"/>
    <property type="match status" value="1"/>
</dbReference>
<gene>
    <name evidence="5" type="ORF">GW579_03915</name>
</gene>
<feature type="domain" description="HTH gntR-type" evidence="4">
    <location>
        <begin position="10"/>
        <end position="77"/>
    </location>
</feature>
<dbReference type="AlphaFoldDB" id="A0A6M2B0M5"/>
<dbReference type="RefSeq" id="WP_165057680.1">
    <property type="nucleotide sequence ID" value="NZ_JAADJS010000001.1"/>
</dbReference>
<dbReference type="PANTHER" id="PTHR43537:SF39">
    <property type="entry name" value="HTH-TYPE TRANSCRIPTIONAL REGULATOR MCBR"/>
    <property type="match status" value="1"/>
</dbReference>
<dbReference type="InterPro" id="IPR011711">
    <property type="entry name" value="GntR_C"/>
</dbReference>
<sequence length="232" mass="25781">MFEMEKAQRVSLTMQVEAKLKGALIVGVLKPGARLVTKEIAEKLGTSVTPVREALLRLVSAGALDATPAQAFLVPKIPQLRYQEITLIRKNLEGLAVSQACERVTADHIALLKNLNAKFLAAKRENKVEEALEANREFRFTLYELAGMPTLMALIEQLWVQIGPCFNYLYPQSSPVTQGKHNYEQLLLALETGDSKRCVKLIHKAIDDGAAILVEHYFSQENPNAIQDSSRP</sequence>
<keyword evidence="6" id="KW-1185">Reference proteome</keyword>
<name>A0A6M2B0M5_9GAMM</name>
<dbReference type="EMBL" id="JAADJS010000001">
    <property type="protein sequence ID" value="NGX86233.1"/>
    <property type="molecule type" value="Genomic_DNA"/>
</dbReference>
<dbReference type="InterPro" id="IPR036388">
    <property type="entry name" value="WH-like_DNA-bd_sf"/>
</dbReference>
<dbReference type="Gene3D" id="1.20.120.530">
    <property type="entry name" value="GntR ligand-binding domain-like"/>
    <property type="match status" value="1"/>
</dbReference>
<evidence type="ECO:0000313" key="5">
    <source>
        <dbReference type="EMBL" id="NGX86233.1"/>
    </source>
</evidence>
<accession>A0A6M2B0M5</accession>
<evidence type="ECO:0000256" key="3">
    <source>
        <dbReference type="ARBA" id="ARBA00023163"/>
    </source>
</evidence>
<reference evidence="5 6" key="2">
    <citation type="submission" date="2020-03" db="EMBL/GenBank/DDBJ databases">
        <title>Rahnella aceri sp. nov., isoated from traditional Jeju Makgeolli.</title>
        <authorList>
            <person name="Kim I.S."/>
            <person name="Jeon D."/>
        </authorList>
    </citation>
    <scope>NUCLEOTIDE SEQUENCE [LARGE SCALE GENOMIC DNA]</scope>
    <source>
        <strain evidence="5 6">Lac-M11</strain>
    </source>
</reference>
<proteinExistence type="predicted"/>
<reference evidence="5 6" key="1">
    <citation type="submission" date="2020-01" db="EMBL/GenBank/DDBJ databases">
        <authorList>
            <person name="Lee S.D."/>
        </authorList>
    </citation>
    <scope>NUCLEOTIDE SEQUENCE [LARGE SCALE GENOMIC DNA]</scope>
    <source>
        <strain evidence="5 6">Lac-M11</strain>
    </source>
</reference>
<keyword evidence="3" id="KW-0804">Transcription</keyword>
<keyword evidence="1" id="KW-0805">Transcription regulation</keyword>
<keyword evidence="2" id="KW-0238">DNA-binding</keyword>
<dbReference type="GO" id="GO:0003700">
    <property type="term" value="F:DNA-binding transcription factor activity"/>
    <property type="evidence" value="ECO:0007669"/>
    <property type="project" value="InterPro"/>
</dbReference>
<dbReference type="NCBIfam" id="NF008504">
    <property type="entry name" value="PRK11414.1"/>
    <property type="match status" value="1"/>
</dbReference>
<evidence type="ECO:0000259" key="4">
    <source>
        <dbReference type="PROSITE" id="PS50949"/>
    </source>
</evidence>
<evidence type="ECO:0000313" key="6">
    <source>
        <dbReference type="Proteomes" id="UP000476696"/>
    </source>
</evidence>
<protein>
    <submittedName>
        <fullName evidence="5">GntR family transcriptional regulator</fullName>
    </submittedName>
</protein>
<dbReference type="Proteomes" id="UP000476696">
    <property type="component" value="Unassembled WGS sequence"/>
</dbReference>
<dbReference type="PANTHER" id="PTHR43537">
    <property type="entry name" value="TRANSCRIPTIONAL REGULATOR, GNTR FAMILY"/>
    <property type="match status" value="1"/>
</dbReference>
<comment type="caution">
    <text evidence="5">The sequence shown here is derived from an EMBL/GenBank/DDBJ whole genome shotgun (WGS) entry which is preliminary data.</text>
</comment>
<dbReference type="PROSITE" id="PS50949">
    <property type="entry name" value="HTH_GNTR"/>
    <property type="match status" value="1"/>
</dbReference>
<dbReference type="Pfam" id="PF00392">
    <property type="entry name" value="GntR"/>
    <property type="match status" value="1"/>
</dbReference>
<dbReference type="Pfam" id="PF07729">
    <property type="entry name" value="FCD"/>
    <property type="match status" value="1"/>
</dbReference>
<dbReference type="InterPro" id="IPR000524">
    <property type="entry name" value="Tscrpt_reg_HTH_GntR"/>
</dbReference>
<evidence type="ECO:0000256" key="1">
    <source>
        <dbReference type="ARBA" id="ARBA00023015"/>
    </source>
</evidence>
<evidence type="ECO:0000256" key="2">
    <source>
        <dbReference type="ARBA" id="ARBA00023125"/>
    </source>
</evidence>
<dbReference type="GO" id="GO:0003677">
    <property type="term" value="F:DNA binding"/>
    <property type="evidence" value="ECO:0007669"/>
    <property type="project" value="UniProtKB-KW"/>
</dbReference>
<organism evidence="5 6">
    <name type="scientific">Rahnella contaminans</name>
    <dbReference type="NCBI Taxonomy" id="2703882"/>
    <lineage>
        <taxon>Bacteria</taxon>
        <taxon>Pseudomonadati</taxon>
        <taxon>Pseudomonadota</taxon>
        <taxon>Gammaproteobacteria</taxon>
        <taxon>Enterobacterales</taxon>
        <taxon>Yersiniaceae</taxon>
        <taxon>Rahnella</taxon>
    </lineage>
</organism>
<dbReference type="InterPro" id="IPR008920">
    <property type="entry name" value="TF_FadR/GntR_C"/>
</dbReference>